<dbReference type="EMBL" id="LR723965">
    <property type="protein sequence ID" value="VWO94425.1"/>
    <property type="molecule type" value="Genomic_DNA"/>
</dbReference>
<accession>A0A5K1JU61</accession>
<name>A0A5K1JU61_9APHY</name>
<reference evidence="2" key="1">
    <citation type="submission" date="2019-10" db="EMBL/GenBank/DDBJ databases">
        <authorList>
            <person name="Nor Muhammad N."/>
        </authorList>
    </citation>
    <scope>NUCLEOTIDE SEQUENCE</scope>
</reference>
<evidence type="ECO:0000256" key="1">
    <source>
        <dbReference type="SAM" id="MobiDB-lite"/>
    </source>
</evidence>
<sequence>MPHSSQKQADQDKRRGKAQVDTVVKQEFDEDVKLVPLSPIPDLDPPPLLTPDTKDIVLYPQNLDPLPHRPFAIHSTMQPSATETVRSAAGQSRPANCV</sequence>
<organism evidence="2">
    <name type="scientific">Ganoderma boninense</name>
    <dbReference type="NCBI Taxonomy" id="34458"/>
    <lineage>
        <taxon>Eukaryota</taxon>
        <taxon>Fungi</taxon>
        <taxon>Dikarya</taxon>
        <taxon>Basidiomycota</taxon>
        <taxon>Agaricomycotina</taxon>
        <taxon>Agaricomycetes</taxon>
        <taxon>Polyporales</taxon>
        <taxon>Polyporaceae</taxon>
        <taxon>Ganoderma</taxon>
    </lineage>
</organism>
<feature type="region of interest" description="Disordered" evidence="1">
    <location>
        <begin position="1"/>
        <end position="24"/>
    </location>
</feature>
<evidence type="ECO:0000313" key="2">
    <source>
        <dbReference type="EMBL" id="VWO94425.1"/>
    </source>
</evidence>
<feature type="region of interest" description="Disordered" evidence="1">
    <location>
        <begin position="77"/>
        <end position="98"/>
    </location>
</feature>
<protein>
    <submittedName>
        <fullName evidence="2">GATA-type transcription factor SRE1 (Siderophore uptake regulator SRE1)</fullName>
    </submittedName>
</protein>
<dbReference type="AlphaFoldDB" id="A0A5K1JU61"/>
<proteinExistence type="predicted"/>
<gene>
    <name evidence="2" type="primary">N4XMB0</name>
</gene>